<accession>A0A1M6D452</accession>
<reference evidence="1 2" key="1">
    <citation type="submission" date="2016-11" db="EMBL/GenBank/DDBJ databases">
        <authorList>
            <person name="Jaros S."/>
            <person name="Januszkiewicz K."/>
            <person name="Wedrychowicz H."/>
        </authorList>
    </citation>
    <scope>NUCLEOTIDE SEQUENCE [LARGE SCALE GENOMIC DNA]</scope>
    <source>
        <strain evidence="1 2">DSM 27063</strain>
    </source>
</reference>
<name>A0A1M6D452_9BACT</name>
<proteinExistence type="predicted"/>
<organism evidence="1 2">
    <name type="scientific">Tangfeifania diversioriginum</name>
    <dbReference type="NCBI Taxonomy" id="1168035"/>
    <lineage>
        <taxon>Bacteria</taxon>
        <taxon>Pseudomonadati</taxon>
        <taxon>Bacteroidota</taxon>
        <taxon>Bacteroidia</taxon>
        <taxon>Marinilabiliales</taxon>
        <taxon>Prolixibacteraceae</taxon>
        <taxon>Tangfeifania</taxon>
    </lineage>
</organism>
<gene>
    <name evidence="1" type="ORF">SAMN05444280_104189</name>
</gene>
<dbReference type="Proteomes" id="UP000184050">
    <property type="component" value="Unassembled WGS sequence"/>
</dbReference>
<evidence type="ECO:0008006" key="3">
    <source>
        <dbReference type="Google" id="ProtNLM"/>
    </source>
</evidence>
<dbReference type="AlphaFoldDB" id="A0A1M6D452"/>
<sequence length="214" mass="25515">MSRFLVSVLFLLSFLISSSQERIFQFWNLNALDVKIMENATLGVSEKIQYTPKTNSIDLQYADITLEHKLTRWFEIGGGGRLLWMRKEYGWLREKRPMLYGNLLVSTGNFNWFFSNRIEYRFLDKADDHFRHRQIMNVNFPEIRRAGNLRFYTSIETFYKFQPDKLHLARFYAGVKTIQKEHFGLKLYYALEKKKSNSLWSAADILGVNMNFIY</sequence>
<dbReference type="Pfam" id="PF10677">
    <property type="entry name" value="DUF2490"/>
    <property type="match status" value="1"/>
</dbReference>
<keyword evidence="2" id="KW-1185">Reference proteome</keyword>
<dbReference type="OrthoDB" id="1120319at2"/>
<dbReference type="RefSeq" id="WP_073166018.1">
    <property type="nucleotide sequence ID" value="NZ_FQZE01000004.1"/>
</dbReference>
<evidence type="ECO:0000313" key="2">
    <source>
        <dbReference type="Proteomes" id="UP000184050"/>
    </source>
</evidence>
<protein>
    <recommendedName>
        <fullName evidence="3">DUF2490 domain-containing protein</fullName>
    </recommendedName>
</protein>
<dbReference type="STRING" id="1168035.SAMN05444280_104189"/>
<dbReference type="EMBL" id="FQZE01000004">
    <property type="protein sequence ID" value="SHI67901.1"/>
    <property type="molecule type" value="Genomic_DNA"/>
</dbReference>
<dbReference type="InterPro" id="IPR019619">
    <property type="entry name" value="DUF2490"/>
</dbReference>
<evidence type="ECO:0000313" key="1">
    <source>
        <dbReference type="EMBL" id="SHI67901.1"/>
    </source>
</evidence>